<sequence length="397" mass="43990">MAVSPISRRARMAAAALAPLTEFLTHSAYRAHQGRDDIGDFVFGNPHDMPLPGVVNAFKQWIEPRDKNWYAYKQSEARARALVAANLRESHGLPFEPEDVAMTQGAFAAMAVAFPTLLDPGDEVIFSVPSWFFYESMLVEFGAVPVKVGIRADDFDLDIAAIAAAITPRTRMVIVNTPHNPTGRIYPPATLRTLAQVLEQASARHGRRIYLLSDEPYRRLVFDERPFYSPAASYPATLISYSYGKVLLTPGARIGYLATSPNMPERELVHRAIHTTQMSAGWMFPNALLQHAIEELEAECIDLAVLTRKRDRLAGALRDMGYEVFLPEGTFYLLCRSPLDDDLRFCEELGRHGVFVLPGTTCELPGFLRICLTATEAMIERSIDGFARAIAALGKGG</sequence>
<organism evidence="2 3">
    <name type="scientific">Haliangium ochraceum (strain DSM 14365 / JCM 11303 / SMP-2)</name>
    <dbReference type="NCBI Taxonomy" id="502025"/>
    <lineage>
        <taxon>Bacteria</taxon>
        <taxon>Pseudomonadati</taxon>
        <taxon>Myxococcota</taxon>
        <taxon>Polyangia</taxon>
        <taxon>Haliangiales</taxon>
        <taxon>Kofleriaceae</taxon>
        <taxon>Haliangium</taxon>
    </lineage>
</organism>
<feature type="domain" description="Aminotransferase class I/classII large" evidence="1">
    <location>
        <begin position="44"/>
        <end position="384"/>
    </location>
</feature>
<dbReference type="GO" id="GO:0008483">
    <property type="term" value="F:transaminase activity"/>
    <property type="evidence" value="ECO:0007669"/>
    <property type="project" value="UniProtKB-KW"/>
</dbReference>
<dbReference type="SUPFAM" id="SSF53383">
    <property type="entry name" value="PLP-dependent transferases"/>
    <property type="match status" value="1"/>
</dbReference>
<evidence type="ECO:0000313" key="2">
    <source>
        <dbReference type="EMBL" id="ACY18013.1"/>
    </source>
</evidence>
<keyword evidence="2" id="KW-0032">Aminotransferase</keyword>
<dbReference type="Gene3D" id="3.40.640.10">
    <property type="entry name" value="Type I PLP-dependent aspartate aminotransferase-like (Major domain)"/>
    <property type="match status" value="1"/>
</dbReference>
<dbReference type="GO" id="GO:0030170">
    <property type="term" value="F:pyridoxal phosphate binding"/>
    <property type="evidence" value="ECO:0007669"/>
    <property type="project" value="InterPro"/>
</dbReference>
<protein>
    <submittedName>
        <fullName evidence="2">Aminotransferase class I and II</fullName>
    </submittedName>
</protein>
<dbReference type="Proteomes" id="UP000001880">
    <property type="component" value="Chromosome"/>
</dbReference>
<keyword evidence="2" id="KW-0808">Transferase</keyword>
<dbReference type="EMBL" id="CP001804">
    <property type="protein sequence ID" value="ACY18013.1"/>
    <property type="molecule type" value="Genomic_DNA"/>
</dbReference>
<dbReference type="Pfam" id="PF00155">
    <property type="entry name" value="Aminotran_1_2"/>
    <property type="match status" value="1"/>
</dbReference>
<dbReference type="OrthoDB" id="9804474at2"/>
<evidence type="ECO:0000259" key="1">
    <source>
        <dbReference type="Pfam" id="PF00155"/>
    </source>
</evidence>
<accession>D0LZN4</accession>
<dbReference type="PANTHER" id="PTHR42691:SF1">
    <property type="entry name" value="ASPARTATE AMINOTRANSFERASE YHDR-RELATED"/>
    <property type="match status" value="1"/>
</dbReference>
<dbReference type="InterPro" id="IPR015424">
    <property type="entry name" value="PyrdxlP-dep_Trfase"/>
</dbReference>
<dbReference type="PANTHER" id="PTHR42691">
    <property type="entry name" value="ASPARTATE AMINOTRANSFERASE YHDR-RELATED"/>
    <property type="match status" value="1"/>
</dbReference>
<dbReference type="STRING" id="502025.Hoch_5530"/>
<dbReference type="AlphaFoldDB" id="D0LZN4"/>
<reference evidence="2 3" key="1">
    <citation type="journal article" date="2010" name="Stand. Genomic Sci.">
        <title>Complete genome sequence of Haliangium ochraceum type strain (SMP-2).</title>
        <authorList>
            <consortium name="US DOE Joint Genome Institute (JGI-PGF)"/>
            <person name="Ivanova N."/>
            <person name="Daum C."/>
            <person name="Lang E."/>
            <person name="Abt B."/>
            <person name="Kopitz M."/>
            <person name="Saunders E."/>
            <person name="Lapidus A."/>
            <person name="Lucas S."/>
            <person name="Glavina Del Rio T."/>
            <person name="Nolan M."/>
            <person name="Tice H."/>
            <person name="Copeland A."/>
            <person name="Cheng J.F."/>
            <person name="Chen F."/>
            <person name="Bruce D."/>
            <person name="Goodwin L."/>
            <person name="Pitluck S."/>
            <person name="Mavromatis K."/>
            <person name="Pati A."/>
            <person name="Mikhailova N."/>
            <person name="Chen A."/>
            <person name="Palaniappan K."/>
            <person name="Land M."/>
            <person name="Hauser L."/>
            <person name="Chang Y.J."/>
            <person name="Jeffries C.D."/>
            <person name="Detter J.C."/>
            <person name="Brettin T."/>
            <person name="Rohde M."/>
            <person name="Goker M."/>
            <person name="Bristow J."/>
            <person name="Markowitz V."/>
            <person name="Eisen J.A."/>
            <person name="Hugenholtz P."/>
            <person name="Kyrpides N.C."/>
            <person name="Klenk H.P."/>
        </authorList>
    </citation>
    <scope>NUCLEOTIDE SEQUENCE [LARGE SCALE GENOMIC DNA]</scope>
    <source>
        <strain evidence="3">DSM 14365 / CIP 107738 / JCM 11303 / AJ 13395 / SMP-2</strain>
    </source>
</reference>
<gene>
    <name evidence="2" type="ordered locus">Hoch_5530</name>
</gene>
<dbReference type="KEGG" id="hoh:Hoch_5530"/>
<dbReference type="CDD" id="cd00609">
    <property type="entry name" value="AAT_like"/>
    <property type="match status" value="1"/>
</dbReference>
<name>D0LZN4_HALO1</name>
<proteinExistence type="predicted"/>
<dbReference type="eggNOG" id="COG0436">
    <property type="taxonomic scope" value="Bacteria"/>
</dbReference>
<keyword evidence="3" id="KW-1185">Reference proteome</keyword>
<dbReference type="InterPro" id="IPR004839">
    <property type="entry name" value="Aminotransferase_I/II_large"/>
</dbReference>
<dbReference type="HOGENOM" id="CLU_017584_4_3_7"/>
<dbReference type="InterPro" id="IPR015421">
    <property type="entry name" value="PyrdxlP-dep_Trfase_major"/>
</dbReference>
<dbReference type="RefSeq" id="WP_012830605.1">
    <property type="nucleotide sequence ID" value="NC_013440.1"/>
</dbReference>
<evidence type="ECO:0000313" key="3">
    <source>
        <dbReference type="Proteomes" id="UP000001880"/>
    </source>
</evidence>